<dbReference type="InterPro" id="IPR051043">
    <property type="entry name" value="Sulfatase_Mod_Factor_Kinase"/>
</dbReference>
<evidence type="ECO:0000259" key="1">
    <source>
        <dbReference type="Pfam" id="PF03781"/>
    </source>
</evidence>
<dbReference type="RefSeq" id="WP_102074469.1">
    <property type="nucleotide sequence ID" value="NZ_PDNW01000011.1"/>
</dbReference>
<reference evidence="2 3" key="1">
    <citation type="submission" date="2017-10" db="EMBL/GenBank/DDBJ databases">
        <title>Two draft genome sequences of Pusillimonas sp. strains isolated from a nitrate- and radionuclide-contaminated groundwater in Russia.</title>
        <authorList>
            <person name="Grouzdev D.S."/>
            <person name="Tourova T.P."/>
            <person name="Goeva M.A."/>
            <person name="Babich T.L."/>
            <person name="Sokolova D.S."/>
            <person name="Abdullin R."/>
            <person name="Poltaraus A.B."/>
            <person name="Toshchakov S.V."/>
            <person name="Nazina T.N."/>
        </authorList>
    </citation>
    <scope>NUCLEOTIDE SEQUENCE [LARGE SCALE GENOMIC DNA]</scope>
    <source>
        <strain evidence="2 3">JR1/69-3-13</strain>
    </source>
</reference>
<dbReference type="EMBL" id="PDNW01000011">
    <property type="protein sequence ID" value="PLC49300.1"/>
    <property type="molecule type" value="Genomic_DNA"/>
</dbReference>
<gene>
    <name evidence="2" type="ORF">CR159_13400</name>
</gene>
<keyword evidence="3" id="KW-1185">Reference proteome</keyword>
<name>A0A2N4U2P8_9BURK</name>
<comment type="caution">
    <text evidence="2">The sequence shown here is derived from an EMBL/GenBank/DDBJ whole genome shotgun (WGS) entry which is preliminary data.</text>
</comment>
<dbReference type="SUPFAM" id="SSF56436">
    <property type="entry name" value="C-type lectin-like"/>
    <property type="match status" value="1"/>
</dbReference>
<evidence type="ECO:0000313" key="2">
    <source>
        <dbReference type="EMBL" id="PLC49300.1"/>
    </source>
</evidence>
<dbReference type="OrthoDB" id="9768004at2"/>
<proteinExistence type="predicted"/>
<sequence>MKTRNRIAAVAVTALMGGCGMVNEDPTKSVKADQTELAVIKAGELSYYPAGDFIRNGNPVSPTRRTVRFDHDFEIMKRQVSQAEYQQCVVAAACKKLDKSQRGAVAPDLPAVGISWRDATDYAAWYSAVTGRTYRLPTYAEWVYAAGSLYQEDVIVDASDPGDPAQRWLMEYKLETQRKSTVDGTPRTFGSFGSNAAGVADMMGNVWDWTDTCHTRQHVDQEGAAMLPPAENCGIRAVAGRHRSYISDFIRDPKGGACSVGVPPSNLGFRLVRVPAPSRG</sequence>
<feature type="domain" description="Sulfatase-modifying factor enzyme-like" evidence="1">
    <location>
        <begin position="35"/>
        <end position="273"/>
    </location>
</feature>
<accession>A0A2N4U2P8</accession>
<dbReference type="InterPro" id="IPR005532">
    <property type="entry name" value="SUMF_dom"/>
</dbReference>
<organism evidence="2 3">
    <name type="scientific">Pollutimonas subterranea</name>
    <dbReference type="NCBI Taxonomy" id="2045210"/>
    <lineage>
        <taxon>Bacteria</taxon>
        <taxon>Pseudomonadati</taxon>
        <taxon>Pseudomonadota</taxon>
        <taxon>Betaproteobacteria</taxon>
        <taxon>Burkholderiales</taxon>
        <taxon>Alcaligenaceae</taxon>
        <taxon>Pollutimonas</taxon>
    </lineage>
</organism>
<dbReference type="InterPro" id="IPR016187">
    <property type="entry name" value="CTDL_fold"/>
</dbReference>
<evidence type="ECO:0000313" key="3">
    <source>
        <dbReference type="Proteomes" id="UP000234190"/>
    </source>
</evidence>
<dbReference type="PANTHER" id="PTHR23150">
    <property type="entry name" value="SULFATASE MODIFYING FACTOR 1, 2"/>
    <property type="match status" value="1"/>
</dbReference>
<dbReference type="Proteomes" id="UP000234190">
    <property type="component" value="Unassembled WGS sequence"/>
</dbReference>
<dbReference type="GO" id="GO:0120147">
    <property type="term" value="F:formylglycine-generating oxidase activity"/>
    <property type="evidence" value="ECO:0007669"/>
    <property type="project" value="TreeGrafter"/>
</dbReference>
<dbReference type="InterPro" id="IPR042095">
    <property type="entry name" value="SUMF_sf"/>
</dbReference>
<dbReference type="PROSITE" id="PS51257">
    <property type="entry name" value="PROKAR_LIPOPROTEIN"/>
    <property type="match status" value="1"/>
</dbReference>
<dbReference type="PANTHER" id="PTHR23150:SF19">
    <property type="entry name" value="FORMYLGLYCINE-GENERATING ENZYME"/>
    <property type="match status" value="1"/>
</dbReference>
<dbReference type="Gene3D" id="3.90.1580.10">
    <property type="entry name" value="paralog of FGE (formylglycine-generating enzyme)"/>
    <property type="match status" value="1"/>
</dbReference>
<dbReference type="AlphaFoldDB" id="A0A2N4U2P8"/>
<protein>
    <recommendedName>
        <fullName evidence="1">Sulfatase-modifying factor enzyme-like domain-containing protein</fullName>
    </recommendedName>
</protein>
<dbReference type="Pfam" id="PF03781">
    <property type="entry name" value="FGE-sulfatase"/>
    <property type="match status" value="1"/>
</dbReference>